<dbReference type="Proteomes" id="UP000292702">
    <property type="component" value="Unassembled WGS sequence"/>
</dbReference>
<dbReference type="AlphaFoldDB" id="A0A4R0R265"/>
<feature type="compositionally biased region" description="Polar residues" evidence="1">
    <location>
        <begin position="40"/>
        <end position="52"/>
    </location>
</feature>
<comment type="caution">
    <text evidence="2">The sequence shown here is derived from an EMBL/GenBank/DDBJ whole genome shotgun (WGS) entry which is preliminary data.</text>
</comment>
<accession>A0A4R0R265</accession>
<reference evidence="2 3" key="1">
    <citation type="submission" date="2018-11" db="EMBL/GenBank/DDBJ databases">
        <title>Genome assembly of Steccherinum ochraceum LE-BIN_3174, the white-rot fungus of the Steccherinaceae family (The Residual Polyporoid clade, Polyporales, Basidiomycota).</title>
        <authorList>
            <person name="Fedorova T.V."/>
            <person name="Glazunova O.A."/>
            <person name="Landesman E.O."/>
            <person name="Moiseenko K.V."/>
            <person name="Psurtseva N.V."/>
            <person name="Savinova O.S."/>
            <person name="Shakhova N.V."/>
            <person name="Tyazhelova T.V."/>
            <person name="Vasina D.V."/>
        </authorList>
    </citation>
    <scope>NUCLEOTIDE SEQUENCE [LARGE SCALE GENOMIC DNA]</scope>
    <source>
        <strain evidence="2 3">LE-BIN_3174</strain>
    </source>
</reference>
<protein>
    <submittedName>
        <fullName evidence="2">Uncharacterized protein</fullName>
    </submittedName>
</protein>
<name>A0A4R0R265_9APHY</name>
<evidence type="ECO:0000313" key="2">
    <source>
        <dbReference type="EMBL" id="TCD59976.1"/>
    </source>
</evidence>
<evidence type="ECO:0000256" key="1">
    <source>
        <dbReference type="SAM" id="MobiDB-lite"/>
    </source>
</evidence>
<organism evidence="2 3">
    <name type="scientific">Steccherinum ochraceum</name>
    <dbReference type="NCBI Taxonomy" id="92696"/>
    <lineage>
        <taxon>Eukaryota</taxon>
        <taxon>Fungi</taxon>
        <taxon>Dikarya</taxon>
        <taxon>Basidiomycota</taxon>
        <taxon>Agaricomycotina</taxon>
        <taxon>Agaricomycetes</taxon>
        <taxon>Polyporales</taxon>
        <taxon>Steccherinaceae</taxon>
        <taxon>Steccherinum</taxon>
    </lineage>
</organism>
<keyword evidence="3" id="KW-1185">Reference proteome</keyword>
<gene>
    <name evidence="2" type="ORF">EIP91_010955</name>
</gene>
<feature type="region of interest" description="Disordered" evidence="1">
    <location>
        <begin position="1"/>
        <end position="98"/>
    </location>
</feature>
<dbReference type="EMBL" id="RWJN01000688">
    <property type="protein sequence ID" value="TCD59976.1"/>
    <property type="molecule type" value="Genomic_DNA"/>
</dbReference>
<proteinExistence type="predicted"/>
<sequence length="98" mass="10427">MSSEQPVEVTPATVDVNETSEVSTQTAQQEKQVDEPELTEPSSQDGQPSAETPKTEEHPTEGSEGSQPASSEIPVRRMRPKGRPAGGMKGKPTTPQGK</sequence>
<feature type="compositionally biased region" description="Polar residues" evidence="1">
    <location>
        <begin position="16"/>
        <end position="30"/>
    </location>
</feature>
<evidence type="ECO:0000313" key="3">
    <source>
        <dbReference type="Proteomes" id="UP000292702"/>
    </source>
</evidence>